<dbReference type="InterPro" id="IPR036318">
    <property type="entry name" value="FAD-bd_PCMH-like_sf"/>
</dbReference>
<accession>A0A1D6EIA5</accession>
<dbReference type="InterPro" id="IPR016167">
    <property type="entry name" value="FAD-bd_PCMH_sub1"/>
</dbReference>
<comment type="cofactor">
    <cofactor evidence="1">
        <name>FAD</name>
        <dbReference type="ChEBI" id="CHEBI:57692"/>
    </cofactor>
</comment>
<dbReference type="Gene3D" id="3.90.940.20">
    <property type="entry name" value="RPB5-like RNA polymerase subunit"/>
    <property type="match status" value="1"/>
</dbReference>
<dbReference type="InterPro" id="IPR010031">
    <property type="entry name" value="FAD_lactone_oxidase-like"/>
</dbReference>
<dbReference type="IntAct" id="A0A1D6EIA5">
    <property type="interactions" value="4"/>
</dbReference>
<evidence type="ECO:0000256" key="3">
    <source>
        <dbReference type="ARBA" id="ARBA00005147"/>
    </source>
</evidence>
<dbReference type="GO" id="GO:0016020">
    <property type="term" value="C:membrane"/>
    <property type="evidence" value="ECO:0007669"/>
    <property type="project" value="InterPro"/>
</dbReference>
<dbReference type="InterPro" id="IPR035913">
    <property type="entry name" value="RPB5-like_sf"/>
</dbReference>
<proteinExistence type="inferred from homology"/>
<dbReference type="GO" id="GO:0003899">
    <property type="term" value="F:DNA-directed RNA polymerase activity"/>
    <property type="evidence" value="ECO:0007669"/>
    <property type="project" value="InterPro"/>
</dbReference>
<dbReference type="InterPro" id="IPR005571">
    <property type="entry name" value="RNA_pol_Rpb5_N"/>
</dbReference>
<dbReference type="NCBIfam" id="TIGR01676">
    <property type="entry name" value="GLDHase"/>
    <property type="match status" value="1"/>
</dbReference>
<dbReference type="Pfam" id="PF01191">
    <property type="entry name" value="RNA_pol_Rpb5_C"/>
    <property type="match status" value="1"/>
</dbReference>
<dbReference type="AlphaFoldDB" id="A0A1D6EIA5"/>
<dbReference type="UniPathway" id="UPA00132"/>
<dbReference type="GO" id="GO:0019853">
    <property type="term" value="P:L-ascorbic acid biosynthetic process"/>
    <property type="evidence" value="ECO:0007669"/>
    <property type="project" value="UniProtKB-UniPathway"/>
</dbReference>
<dbReference type="SMR" id="A0A1D6EIA5"/>
<dbReference type="InterPro" id="IPR016166">
    <property type="entry name" value="FAD-bd_PCMH"/>
</dbReference>
<dbReference type="InParanoid" id="A0A1D6EIA5"/>
<dbReference type="GO" id="GO:0016633">
    <property type="term" value="F:galactonolactone dehydrogenase activity"/>
    <property type="evidence" value="ECO:0007669"/>
    <property type="project" value="InterPro"/>
</dbReference>
<evidence type="ECO:0000256" key="6">
    <source>
        <dbReference type="SAM" id="MobiDB-lite"/>
    </source>
</evidence>
<evidence type="ECO:0000256" key="1">
    <source>
        <dbReference type="ARBA" id="ARBA00001974"/>
    </source>
</evidence>
<dbReference type="EMBL" id="CM007648">
    <property type="protein sequence ID" value="ONM19846.1"/>
    <property type="molecule type" value="Genomic_DNA"/>
</dbReference>
<dbReference type="GO" id="GO:0055029">
    <property type="term" value="C:nuclear DNA-directed RNA polymerase complex"/>
    <property type="evidence" value="ECO:0007669"/>
    <property type="project" value="UniProtKB-ARBA"/>
</dbReference>
<dbReference type="Pfam" id="PF01565">
    <property type="entry name" value="FAD_binding_4"/>
    <property type="match status" value="1"/>
</dbReference>
<dbReference type="InterPro" id="IPR036710">
    <property type="entry name" value="RNA_pol_Rpb5_N_sf"/>
</dbReference>
<dbReference type="SUPFAM" id="SSF55287">
    <property type="entry name" value="RPB5-like RNA polymerase subunit"/>
    <property type="match status" value="1"/>
</dbReference>
<dbReference type="ExpressionAtlas" id="A0A1D6EIA5">
    <property type="expression patterns" value="baseline and differential"/>
</dbReference>
<feature type="compositionally biased region" description="Low complexity" evidence="6">
    <location>
        <begin position="613"/>
        <end position="628"/>
    </location>
</feature>
<reference evidence="7" key="1">
    <citation type="submission" date="2015-12" db="EMBL/GenBank/DDBJ databases">
        <title>Update maize B73 reference genome by single molecule sequencing technologies.</title>
        <authorList>
            <consortium name="Maize Genome Sequencing Project"/>
            <person name="Ware D."/>
        </authorList>
    </citation>
    <scope>NUCLEOTIDE SEQUENCE [LARGE SCALE GENOMIC DNA]</scope>
    <source>
        <tissue evidence="7">Seedling</tissue>
    </source>
</reference>
<dbReference type="FunFam" id="3.90.940.20:FF:000001">
    <property type="entry name" value="DNA-directed RNA polymerases I, II, and III subunit RPABC1"/>
    <property type="match status" value="1"/>
</dbReference>
<dbReference type="InterPro" id="IPR016169">
    <property type="entry name" value="FAD-bd_PCMH_sub2"/>
</dbReference>
<dbReference type="GO" id="GO:0003885">
    <property type="term" value="F:D-arabinono-1,4-lactone oxidase activity"/>
    <property type="evidence" value="ECO:0007669"/>
    <property type="project" value="InterPro"/>
</dbReference>
<dbReference type="eggNOG" id="KOG4730">
    <property type="taxonomic scope" value="Eukaryota"/>
</dbReference>
<dbReference type="Gene3D" id="3.30.43.10">
    <property type="entry name" value="Uridine Diphospho-n-acetylenolpyruvylglucosamine Reductase, domain 2"/>
    <property type="match status" value="1"/>
</dbReference>
<sequence>MRHLLLSRFLRRGGGSGIPNGHYHHLPLLRALSSSPSPVSSDAELRKYAGYALLLLGCGAATYYSFPFPADALHKKAVPFRYAPLPEDLHAVSNWSGTHEVHARVLLQPDSLPALEGALAAAHKERRKLRPLGSGLSPNGIALSRAGMVNLALMDKVLDVDAKKKTVTVQAGIRVAELVDALREHGLTLQNFASIREQQVGGFTQVGAHGTGATLPPVDEQVISMKLVTPAKGTIELSREKDPELFYLARCGLGGLGVVAEVTLQCVERHQLVEHTFVSNADEVKKNHKKWLSENKHIKYLWIPYTDTVVVVQCNPPSKWITPKLASKYGKDEALQHVRDLYRESLKKYRTETESKDPEIDTLSFTELRDKLLALDPLDKDHVVKINKAEAEYWKKSEGYRMGWSDEILGFDCGGQQWVSENCFPTGTLAKPSMKDLDYIDKLLQLIEKEEIPAPGPIEQRWTARSKSPMSPASSSEEDDVFSWVGIIMYLPTSDARQRKEITEEFFSYRSLARSLWDDYSAYEHWAKIEVPKDKDELAELQARLRKRFPVDAYNKARMELDPNKVLSNAKLEKMFPVLEPPHQTKPKPPKNPSAPNPRAKMDPHQFAPSQQSALTMESAESTAAAAARASNGAARAVVEDDDEDDDVPEVAACISTMLDRGGSVESHRLFLARRTALEMLRDRGYAVPEEELARTLPEFRAWWEYRPELERLAFSTTLTSDPSSKVWLPVRFKVITVLVLMIVRVGTILQLGWWLFVPVVPAIIEVKVVFCPPGPVKIAAIRLIYTEVKDENLSRLILILQGKIMSTTRESIKEIFRFKVDTFQITELLVNITKHVLKPKHEVLTAEGKAKLLKEYNVVDSQLPRMLENDAVARYYGLGKGTVVKVIYDSELTGNHVTYRCIT</sequence>
<evidence type="ECO:0000256" key="2">
    <source>
        <dbReference type="ARBA" id="ARBA00004123"/>
    </source>
</evidence>
<evidence type="ECO:0000256" key="5">
    <source>
        <dbReference type="ARBA" id="ARBA00025765"/>
    </source>
</evidence>
<dbReference type="InterPro" id="IPR006094">
    <property type="entry name" value="Oxid_FAD_bind_N"/>
</dbReference>
<dbReference type="GO" id="GO:0071949">
    <property type="term" value="F:FAD binding"/>
    <property type="evidence" value="ECO:0007669"/>
    <property type="project" value="InterPro"/>
</dbReference>
<dbReference type="FunCoup" id="A0A1D6EIA5">
    <property type="interactions" value="1068"/>
</dbReference>
<comment type="subcellular location">
    <subcellularLocation>
        <location evidence="2">Nucleus</location>
    </subcellularLocation>
</comment>
<dbReference type="Gene3D" id="3.30.465.10">
    <property type="match status" value="1"/>
</dbReference>
<gene>
    <name evidence="7" type="ORF">ZEAMMB73_Zm00001d004956</name>
</gene>
<dbReference type="PROSITE" id="PS51387">
    <property type="entry name" value="FAD_PCMH"/>
    <property type="match status" value="1"/>
</dbReference>
<comment type="similarity">
    <text evidence="5">Belongs to the archaeal Rpo5/eukaryotic RPB5 RNA polymerase subunit family.</text>
</comment>
<organism evidence="7">
    <name type="scientific">Zea mays</name>
    <name type="common">Maize</name>
    <dbReference type="NCBI Taxonomy" id="4577"/>
    <lineage>
        <taxon>Eukaryota</taxon>
        <taxon>Viridiplantae</taxon>
        <taxon>Streptophyta</taxon>
        <taxon>Embryophyta</taxon>
        <taxon>Tracheophyta</taxon>
        <taxon>Spermatophyta</taxon>
        <taxon>Magnoliopsida</taxon>
        <taxon>Liliopsida</taxon>
        <taxon>Poales</taxon>
        <taxon>Poaceae</taxon>
        <taxon>PACMAD clade</taxon>
        <taxon>Panicoideae</taxon>
        <taxon>Andropogonodae</taxon>
        <taxon>Andropogoneae</taxon>
        <taxon>Tripsacinae</taxon>
        <taxon>Zea</taxon>
    </lineage>
</organism>
<dbReference type="GO" id="GO:0006351">
    <property type="term" value="P:DNA-templated transcription"/>
    <property type="evidence" value="ECO:0007669"/>
    <property type="project" value="InterPro"/>
</dbReference>
<dbReference type="PaxDb" id="4577-GRMZM2G469969_P01"/>
<protein>
    <submittedName>
        <fullName evidence="7">Galactono lactone dehydrogenase1</fullName>
    </submittedName>
</protein>
<dbReference type="SUPFAM" id="SSF56176">
    <property type="entry name" value="FAD-binding/transporter-associated domain-like"/>
    <property type="match status" value="1"/>
</dbReference>
<comment type="pathway">
    <text evidence="3">Cofactor biosynthesis; L-ascorbate biosynthesis.</text>
</comment>
<dbReference type="PANTHER" id="PTHR43762">
    <property type="entry name" value="L-GULONOLACTONE OXIDASE"/>
    <property type="match status" value="1"/>
</dbReference>
<dbReference type="InterPro" id="IPR000783">
    <property type="entry name" value="RNA_pol_subH/Rpb5_C"/>
</dbReference>
<feature type="region of interest" description="Disordered" evidence="6">
    <location>
        <begin position="579"/>
        <end position="628"/>
    </location>
</feature>
<evidence type="ECO:0000256" key="4">
    <source>
        <dbReference type="ARBA" id="ARBA00023002"/>
    </source>
</evidence>
<dbReference type="SUPFAM" id="SSF53036">
    <property type="entry name" value="Eukaryotic RPB5 N-terminal domain"/>
    <property type="match status" value="1"/>
</dbReference>
<dbReference type="GO" id="GO:0003677">
    <property type="term" value="F:DNA binding"/>
    <property type="evidence" value="ECO:0007669"/>
    <property type="project" value="InterPro"/>
</dbReference>
<keyword evidence="4" id="KW-0560">Oxidoreductase</keyword>
<dbReference type="STRING" id="4577.A0A1D6EIA5"/>
<dbReference type="Pfam" id="PF03871">
    <property type="entry name" value="RNA_pol_Rpb5_N"/>
    <property type="match status" value="1"/>
</dbReference>
<evidence type="ECO:0000313" key="7">
    <source>
        <dbReference type="EMBL" id="ONM19846.1"/>
    </source>
</evidence>
<dbReference type="PANTHER" id="PTHR43762:SF1">
    <property type="entry name" value="D-ARABINONO-1,4-LACTONE OXIDASE"/>
    <property type="match status" value="1"/>
</dbReference>
<dbReference type="InterPro" id="IPR010029">
    <property type="entry name" value="GL_DH"/>
</dbReference>
<dbReference type="Gene3D" id="3.40.1340.10">
    <property type="entry name" value="RNA polymerase, Rpb5, N-terminal domain"/>
    <property type="match status" value="1"/>
</dbReference>
<name>A0A1D6EIA5_MAIZE</name>
<dbReference type="InterPro" id="IPR007173">
    <property type="entry name" value="ALO_C"/>
</dbReference>
<dbReference type="Pfam" id="PF04030">
    <property type="entry name" value="ALO"/>
    <property type="match status" value="1"/>
</dbReference>